<evidence type="ECO:0000313" key="2">
    <source>
        <dbReference type="Proteomes" id="UP001283361"/>
    </source>
</evidence>
<dbReference type="EMBL" id="JAWDGP010007805">
    <property type="protein sequence ID" value="KAK3704130.1"/>
    <property type="molecule type" value="Genomic_DNA"/>
</dbReference>
<accession>A0AAE1CKC9</accession>
<feature type="non-terminal residue" evidence="1">
    <location>
        <position position="1"/>
    </location>
</feature>
<dbReference type="AlphaFoldDB" id="A0AAE1CKC9"/>
<reference evidence="1" key="1">
    <citation type="journal article" date="2023" name="G3 (Bethesda)">
        <title>A reference genome for the long-term kleptoplast-retaining sea slug Elysia crispata morphotype clarki.</title>
        <authorList>
            <person name="Eastman K.E."/>
            <person name="Pendleton A.L."/>
            <person name="Shaikh M.A."/>
            <person name="Suttiyut T."/>
            <person name="Ogas R."/>
            <person name="Tomko P."/>
            <person name="Gavelis G."/>
            <person name="Widhalm J.R."/>
            <person name="Wisecaver J.H."/>
        </authorList>
    </citation>
    <scope>NUCLEOTIDE SEQUENCE</scope>
    <source>
        <strain evidence="1">ECLA1</strain>
    </source>
</reference>
<proteinExistence type="predicted"/>
<dbReference type="Proteomes" id="UP001283361">
    <property type="component" value="Unassembled WGS sequence"/>
</dbReference>
<gene>
    <name evidence="1" type="ORF">RRG08_002030</name>
</gene>
<name>A0AAE1CKC9_9GAST</name>
<protein>
    <submittedName>
        <fullName evidence="1">Uncharacterized protein</fullName>
    </submittedName>
</protein>
<evidence type="ECO:0000313" key="1">
    <source>
        <dbReference type="EMBL" id="KAK3704130.1"/>
    </source>
</evidence>
<sequence length="84" mass="9392">MLRGRSISNFLSESHRISTVYNLPRDNTNLIEMERILCVVTILYMLVSSQVGRISSYKKELAGSNSALSYQVVGSYIVYAASLL</sequence>
<comment type="caution">
    <text evidence="1">The sequence shown here is derived from an EMBL/GenBank/DDBJ whole genome shotgun (WGS) entry which is preliminary data.</text>
</comment>
<organism evidence="1 2">
    <name type="scientific">Elysia crispata</name>
    <name type="common">lettuce slug</name>
    <dbReference type="NCBI Taxonomy" id="231223"/>
    <lineage>
        <taxon>Eukaryota</taxon>
        <taxon>Metazoa</taxon>
        <taxon>Spiralia</taxon>
        <taxon>Lophotrochozoa</taxon>
        <taxon>Mollusca</taxon>
        <taxon>Gastropoda</taxon>
        <taxon>Heterobranchia</taxon>
        <taxon>Euthyneura</taxon>
        <taxon>Panpulmonata</taxon>
        <taxon>Sacoglossa</taxon>
        <taxon>Placobranchoidea</taxon>
        <taxon>Plakobranchidae</taxon>
        <taxon>Elysia</taxon>
    </lineage>
</organism>
<keyword evidence="2" id="KW-1185">Reference proteome</keyword>